<evidence type="ECO:0000313" key="2">
    <source>
        <dbReference type="EMBL" id="MBA0564624.1"/>
    </source>
</evidence>
<feature type="region of interest" description="Disordered" evidence="1">
    <location>
        <begin position="1"/>
        <end position="22"/>
    </location>
</feature>
<keyword evidence="3" id="KW-1185">Reference proteome</keyword>
<reference evidence="2 3" key="1">
    <citation type="journal article" date="2019" name="Genome Biol. Evol.">
        <title>Insights into the evolution of the New World diploid cottons (Gossypium, subgenus Houzingenia) based on genome sequencing.</title>
        <authorList>
            <person name="Grover C.E."/>
            <person name="Arick M.A. 2nd"/>
            <person name="Thrash A."/>
            <person name="Conover J.L."/>
            <person name="Sanders W.S."/>
            <person name="Peterson D.G."/>
            <person name="Frelichowski J.E."/>
            <person name="Scheffler J.A."/>
            <person name="Scheffler B.E."/>
            <person name="Wendel J.F."/>
        </authorList>
    </citation>
    <scope>NUCLEOTIDE SEQUENCE [LARGE SCALE GENOMIC DNA]</scope>
    <source>
        <strain evidence="2">157</strain>
        <tissue evidence="2">Leaf</tissue>
    </source>
</reference>
<proteinExistence type="predicted"/>
<dbReference type="PANTHER" id="PTHR33193:SF62">
    <property type="entry name" value="FAMILY ABC TRANSPORTER, PUTATIVE (DUF3511)-RELATED"/>
    <property type="match status" value="1"/>
</dbReference>
<accession>A0A7J8MJ45</accession>
<organism evidence="2 3">
    <name type="scientific">Gossypium lobatum</name>
    <dbReference type="NCBI Taxonomy" id="34289"/>
    <lineage>
        <taxon>Eukaryota</taxon>
        <taxon>Viridiplantae</taxon>
        <taxon>Streptophyta</taxon>
        <taxon>Embryophyta</taxon>
        <taxon>Tracheophyta</taxon>
        <taxon>Spermatophyta</taxon>
        <taxon>Magnoliopsida</taxon>
        <taxon>eudicotyledons</taxon>
        <taxon>Gunneridae</taxon>
        <taxon>Pentapetalae</taxon>
        <taxon>rosids</taxon>
        <taxon>malvids</taxon>
        <taxon>Malvales</taxon>
        <taxon>Malvaceae</taxon>
        <taxon>Malvoideae</taxon>
        <taxon>Gossypium</taxon>
    </lineage>
</organism>
<comment type="caution">
    <text evidence="2">The sequence shown here is derived from an EMBL/GenBank/DDBJ whole genome shotgun (WGS) entry which is preliminary data.</text>
</comment>
<gene>
    <name evidence="2" type="ORF">Golob_009553</name>
</gene>
<dbReference type="AlphaFoldDB" id="A0A7J8MJ45"/>
<name>A0A7J8MJ45_9ROSI</name>
<dbReference type="Pfam" id="PF12023">
    <property type="entry name" value="DUF3511"/>
    <property type="match status" value="1"/>
</dbReference>
<dbReference type="Proteomes" id="UP000593572">
    <property type="component" value="Unassembled WGS sequence"/>
</dbReference>
<protein>
    <submittedName>
        <fullName evidence="2">Uncharacterized protein</fullName>
    </submittedName>
</protein>
<dbReference type="InterPro" id="IPR021899">
    <property type="entry name" value="DUF3511"/>
</dbReference>
<dbReference type="EMBL" id="JABEZX010000009">
    <property type="protein sequence ID" value="MBA0564624.1"/>
    <property type="molecule type" value="Genomic_DNA"/>
</dbReference>
<feature type="compositionally biased region" description="Low complexity" evidence="1">
    <location>
        <begin position="64"/>
        <end position="75"/>
    </location>
</feature>
<evidence type="ECO:0000313" key="3">
    <source>
        <dbReference type="Proteomes" id="UP000593572"/>
    </source>
</evidence>
<evidence type="ECO:0000256" key="1">
    <source>
        <dbReference type="SAM" id="MobiDB-lite"/>
    </source>
</evidence>
<dbReference type="PANTHER" id="PTHR33193">
    <property type="entry name" value="DOMAIN PROTEIN, PUTATIVE (DUF3511)-RELATED"/>
    <property type="match status" value="1"/>
</dbReference>
<sequence length="145" mass="16574">MEDYNRSRSYGNGMMQLDTYHGPPRPSASYDLRCHSAAAYAQSQMAHNYNSGNNRDFKLKKGKSTSASSSSNPWSFGDPEFQRKKRVASYKMYSVEGKVKGSLRRSFRWLKDKYTQVVYGWWLGNGTRIGEKIADDVGSYLIMIL</sequence>
<feature type="region of interest" description="Disordered" evidence="1">
    <location>
        <begin position="49"/>
        <end position="79"/>
    </location>
</feature>